<dbReference type="InterPro" id="IPR008979">
    <property type="entry name" value="Galactose-bd-like_sf"/>
</dbReference>
<dbReference type="SUPFAM" id="SSF49785">
    <property type="entry name" value="Galactose-binding domain-like"/>
    <property type="match status" value="2"/>
</dbReference>
<keyword evidence="1" id="KW-0732">Signal</keyword>
<feature type="chain" id="PRO_5019026902" evidence="1">
    <location>
        <begin position="22"/>
        <end position="526"/>
    </location>
</feature>
<dbReference type="Gene3D" id="2.60.120.260">
    <property type="entry name" value="Galactose-binding domain-like"/>
    <property type="match status" value="2"/>
</dbReference>
<organism evidence="3 4">
    <name type="scientific">Haploplasma axanthum</name>
    <name type="common">Acholeplasma axanthum</name>
    <dbReference type="NCBI Taxonomy" id="29552"/>
    <lineage>
        <taxon>Bacteria</taxon>
        <taxon>Bacillati</taxon>
        <taxon>Mycoplasmatota</taxon>
        <taxon>Mollicutes</taxon>
        <taxon>Acholeplasmatales</taxon>
        <taxon>Acholeplasmataceae</taxon>
        <taxon>Haploplasma</taxon>
    </lineage>
</organism>
<dbReference type="PROSITE" id="PS51257">
    <property type="entry name" value="PROKAR_LIPOPROTEIN"/>
    <property type="match status" value="1"/>
</dbReference>
<dbReference type="AlphaFoldDB" id="A0A449BFI2"/>
<dbReference type="Gene3D" id="2.60.40.10">
    <property type="entry name" value="Immunoglobulins"/>
    <property type="match status" value="2"/>
</dbReference>
<dbReference type="Proteomes" id="UP000289841">
    <property type="component" value="Chromosome"/>
</dbReference>
<evidence type="ECO:0000313" key="4">
    <source>
        <dbReference type="Proteomes" id="UP000289841"/>
    </source>
</evidence>
<reference evidence="3 4" key="1">
    <citation type="submission" date="2019-01" db="EMBL/GenBank/DDBJ databases">
        <authorList>
            <consortium name="Pathogen Informatics"/>
        </authorList>
    </citation>
    <scope>NUCLEOTIDE SEQUENCE [LARGE SCALE GENOMIC DNA]</scope>
    <source>
        <strain evidence="3 4">NCTC10138</strain>
    </source>
</reference>
<name>A0A449BFI2_HAPAX</name>
<sequence>MKKILIAFFVAISALALVSCAKKPDDKDDDVQQGKPELKGVESVEIEIGDEFDPRAGVTATDEKDGDITSNIKITGEVNVDRAGTYTLSYSITNSADKTTNKNRVIFVKGLGGLVNGDFADGLTGWTQWFDTSKAYEVNFATEEGKAVIDITVDPTDAQWWGVQLSYKSLSLKAFESYKLIFTVSSENERYMNYQIQGGGVDKPFGEKNLITLGTEPQVIEREFFVKKDAEGAELQFAFGNFTKAAYNNTINEEIGAVSGKIYVSNVQIVKGPELENQAPTLTASNVLLKEGTEEFLIKQGVTVSDDRDTLTLNDVVVNDITEGTKFALPAVKGVYTFEYTVTDSEGLETKVTRKVTVASPFEVPGFTTVGENGIPLDWELWHETSRGGLTATTEDGTVKIDITKIGDGENLGNIWENQFKYTKLAAFAGTYKLTFEARADVARPVRVAMEGNGGVGLTNLAQSFDLTTEWVTYTLELGEVVTDATVANRSLQFWFGNFSKVEGYTEAANILTSVYLRNVIITKTT</sequence>
<dbReference type="RefSeq" id="WP_026390228.1">
    <property type="nucleotide sequence ID" value="NZ_LR215048.1"/>
</dbReference>
<dbReference type="Pfam" id="PF16403">
    <property type="entry name" value="Bact_surface_Ig-like"/>
    <property type="match status" value="1"/>
</dbReference>
<evidence type="ECO:0000313" key="3">
    <source>
        <dbReference type="EMBL" id="VEU81209.1"/>
    </source>
</evidence>
<dbReference type="EMBL" id="LR215048">
    <property type="protein sequence ID" value="VEU81209.1"/>
    <property type="molecule type" value="Genomic_DNA"/>
</dbReference>
<accession>A0A449BFI2</accession>
<dbReference type="InterPro" id="IPR013783">
    <property type="entry name" value="Ig-like_fold"/>
</dbReference>
<evidence type="ECO:0000256" key="1">
    <source>
        <dbReference type="SAM" id="SignalP"/>
    </source>
</evidence>
<proteinExistence type="predicted"/>
<dbReference type="STRING" id="1278311.GCA_000428705_00582"/>
<dbReference type="KEGG" id="aaxa:NCTC10138_01607"/>
<feature type="domain" description="Pesticidal crystal protein Cry22Aa Ig-like" evidence="2">
    <location>
        <begin position="37"/>
        <end position="108"/>
    </location>
</feature>
<feature type="signal peptide" evidence="1">
    <location>
        <begin position="1"/>
        <end position="21"/>
    </location>
</feature>
<evidence type="ECO:0000259" key="2">
    <source>
        <dbReference type="Pfam" id="PF16403"/>
    </source>
</evidence>
<dbReference type="InterPro" id="IPR032179">
    <property type="entry name" value="Cry22Aa_Ig-like"/>
</dbReference>
<keyword evidence="4" id="KW-1185">Reference proteome</keyword>
<protein>
    <submittedName>
        <fullName evidence="3">Carbohydrate binding domain</fullName>
    </submittedName>
</protein>
<gene>
    <name evidence="3" type="ORF">NCTC10138_01607</name>
</gene>
<dbReference type="OrthoDB" id="384352at2"/>